<dbReference type="Pfam" id="PF01740">
    <property type="entry name" value="STAS"/>
    <property type="match status" value="1"/>
</dbReference>
<dbReference type="PROSITE" id="PS50801">
    <property type="entry name" value="STAS"/>
    <property type="match status" value="1"/>
</dbReference>
<feature type="domain" description="STAS" evidence="4">
    <location>
        <begin position="15"/>
        <end position="112"/>
    </location>
</feature>
<dbReference type="SUPFAM" id="SSF52091">
    <property type="entry name" value="SpoIIaa-like"/>
    <property type="match status" value="1"/>
</dbReference>
<protein>
    <recommendedName>
        <fullName evidence="2">Anti-sigma factor antagonist</fullName>
    </recommendedName>
</protein>
<dbReference type="InterPro" id="IPR003658">
    <property type="entry name" value="Anti-sigma_ant"/>
</dbReference>
<dbReference type="EMBL" id="BAAAZO010000011">
    <property type="protein sequence ID" value="GAA3632564.1"/>
    <property type="molecule type" value="Genomic_DNA"/>
</dbReference>
<proteinExistence type="inferred from homology"/>
<gene>
    <name evidence="5" type="primary">bldG</name>
    <name evidence="5" type="ORF">GCM10022223_58510</name>
</gene>
<dbReference type="PANTHER" id="PTHR33495:SF2">
    <property type="entry name" value="ANTI-SIGMA FACTOR ANTAGONIST TM_1081-RELATED"/>
    <property type="match status" value="1"/>
</dbReference>
<evidence type="ECO:0000313" key="6">
    <source>
        <dbReference type="Proteomes" id="UP001501074"/>
    </source>
</evidence>
<dbReference type="CDD" id="cd07043">
    <property type="entry name" value="STAS_anti-anti-sigma_factors"/>
    <property type="match status" value="1"/>
</dbReference>
<dbReference type="InterPro" id="IPR002645">
    <property type="entry name" value="STAS_dom"/>
</dbReference>
<comment type="caution">
    <text evidence="5">The sequence shown here is derived from an EMBL/GenBank/DDBJ whole genome shotgun (WGS) entry which is preliminary data.</text>
</comment>
<keyword evidence="6" id="KW-1185">Reference proteome</keyword>
<organism evidence="5 6">
    <name type="scientific">Kineosporia mesophila</name>
    <dbReference type="NCBI Taxonomy" id="566012"/>
    <lineage>
        <taxon>Bacteria</taxon>
        <taxon>Bacillati</taxon>
        <taxon>Actinomycetota</taxon>
        <taxon>Actinomycetes</taxon>
        <taxon>Kineosporiales</taxon>
        <taxon>Kineosporiaceae</taxon>
        <taxon>Kineosporia</taxon>
    </lineage>
</organism>
<evidence type="ECO:0000259" key="4">
    <source>
        <dbReference type="PROSITE" id="PS50801"/>
    </source>
</evidence>
<feature type="region of interest" description="Disordered" evidence="3">
    <location>
        <begin position="110"/>
        <end position="144"/>
    </location>
</feature>
<evidence type="ECO:0000256" key="3">
    <source>
        <dbReference type="SAM" id="MobiDB-lite"/>
    </source>
</evidence>
<comment type="similarity">
    <text evidence="1 2">Belongs to the anti-sigma-factor antagonist family.</text>
</comment>
<accession>A0ABP7AIG2</accession>
<dbReference type="Proteomes" id="UP001501074">
    <property type="component" value="Unassembled WGS sequence"/>
</dbReference>
<dbReference type="NCBIfam" id="TIGR00377">
    <property type="entry name" value="ant_ant_sig"/>
    <property type="match status" value="1"/>
</dbReference>
<evidence type="ECO:0000256" key="2">
    <source>
        <dbReference type="RuleBase" id="RU003749"/>
    </source>
</evidence>
<dbReference type="Gene3D" id="3.30.750.24">
    <property type="entry name" value="STAS domain"/>
    <property type="match status" value="1"/>
</dbReference>
<name>A0ABP7AIG2_9ACTN</name>
<reference evidence="6" key="1">
    <citation type="journal article" date="2019" name="Int. J. Syst. Evol. Microbiol.">
        <title>The Global Catalogue of Microorganisms (GCM) 10K type strain sequencing project: providing services to taxonomists for standard genome sequencing and annotation.</title>
        <authorList>
            <consortium name="The Broad Institute Genomics Platform"/>
            <consortium name="The Broad Institute Genome Sequencing Center for Infectious Disease"/>
            <person name="Wu L."/>
            <person name="Ma J."/>
        </authorList>
    </citation>
    <scope>NUCLEOTIDE SEQUENCE [LARGE SCALE GENOMIC DNA]</scope>
    <source>
        <strain evidence="6">JCM 16902</strain>
    </source>
</reference>
<evidence type="ECO:0000313" key="5">
    <source>
        <dbReference type="EMBL" id="GAA3632564.1"/>
    </source>
</evidence>
<dbReference type="PANTHER" id="PTHR33495">
    <property type="entry name" value="ANTI-SIGMA FACTOR ANTAGONIST TM_1081-RELATED-RELATED"/>
    <property type="match status" value="1"/>
</dbReference>
<sequence>MELTVATRREGVQTVISVAGEIDVYTAPTLRERLNELVTDGEYHLVVDMGGVDFLDSTGLGVLVGGLKRARSHDGSLRLVCDQEKILKVFRITGLTKVFPIHASLEEALAEPAGDPGPVTISLDSTTEKSLDGPPDGESSRGTP</sequence>
<evidence type="ECO:0000256" key="1">
    <source>
        <dbReference type="ARBA" id="ARBA00009013"/>
    </source>
</evidence>
<dbReference type="InterPro" id="IPR036513">
    <property type="entry name" value="STAS_dom_sf"/>
</dbReference>